<sequence>MTIRSIEAIPLSLPYEMFGPKPLFAGHPRQMEILLVRVETEEGQVGWGEAFGYAVWPATRAALEHLVAPLAIGRDETGIAELNLQLQRPLHLLGRTGAVTFALSGLDIALWDLAGKAAGKPVSALLGGARHRDLPVYASLMRYTDPALAAHNAAAAHERGFAAIKLHETGVEHVKMAREALGPQVGLMLDVNCPWNVDEAVGIAQQLARFDLTWFEEPVWPPEDFAALAQVRQRCGLAISAGENVMSATHFKQMFEAGAVDIAQPSVTKIGGISEFMKIAGIAARYCVPLVPHCPYFGPGLLASLHIASTFEAETMIEYSFADLGASPLGDAIAIRDGRITIPQAPGLGRDPDPDVIARYRVA</sequence>
<dbReference type="CDD" id="cd03316">
    <property type="entry name" value="MR_like"/>
    <property type="match status" value="1"/>
</dbReference>
<dbReference type="Pfam" id="PF13378">
    <property type="entry name" value="MR_MLE_C"/>
    <property type="match status" value="1"/>
</dbReference>
<reference evidence="5 6" key="1">
    <citation type="submission" date="2016-01" db="EMBL/GenBank/DDBJ databases">
        <authorList>
            <person name="Oliw E.H."/>
        </authorList>
    </citation>
    <scope>NUCLEOTIDE SEQUENCE [LARGE SCALE GENOMIC DNA]</scope>
    <source>
        <strain evidence="5">LMG 22029</strain>
    </source>
</reference>
<evidence type="ECO:0000256" key="1">
    <source>
        <dbReference type="ARBA" id="ARBA00001946"/>
    </source>
</evidence>
<dbReference type="OrthoDB" id="103536at2"/>
<dbReference type="Gene3D" id="3.30.390.10">
    <property type="entry name" value="Enolase-like, N-terminal domain"/>
    <property type="match status" value="1"/>
</dbReference>
<name>A0A158GDG2_CABSO</name>
<dbReference type="InterPro" id="IPR046945">
    <property type="entry name" value="RHMD-like"/>
</dbReference>
<dbReference type="SMART" id="SM00922">
    <property type="entry name" value="MR_MLE"/>
    <property type="match status" value="1"/>
</dbReference>
<keyword evidence="2" id="KW-0479">Metal-binding</keyword>
<dbReference type="EMBL" id="FCOC02000006">
    <property type="protein sequence ID" value="SAL30164.1"/>
    <property type="molecule type" value="Genomic_DNA"/>
</dbReference>
<dbReference type="Pfam" id="PF02746">
    <property type="entry name" value="MR_MLE_N"/>
    <property type="match status" value="1"/>
</dbReference>
<dbReference type="PANTHER" id="PTHR13794">
    <property type="entry name" value="ENOLASE SUPERFAMILY, MANDELATE RACEMASE"/>
    <property type="match status" value="1"/>
</dbReference>
<dbReference type="InterPro" id="IPR029017">
    <property type="entry name" value="Enolase-like_N"/>
</dbReference>
<feature type="domain" description="Mandelate racemase/muconate lactonizing enzyme C-terminal" evidence="4">
    <location>
        <begin position="146"/>
        <end position="238"/>
    </location>
</feature>
<dbReference type="InterPro" id="IPR013341">
    <property type="entry name" value="Mandelate_racemase_N_dom"/>
</dbReference>
<dbReference type="GO" id="GO:0016836">
    <property type="term" value="F:hydro-lyase activity"/>
    <property type="evidence" value="ECO:0007669"/>
    <property type="project" value="TreeGrafter"/>
</dbReference>
<comment type="cofactor">
    <cofactor evidence="1">
        <name>Mg(2+)</name>
        <dbReference type="ChEBI" id="CHEBI:18420"/>
    </cofactor>
</comment>
<evidence type="ECO:0000313" key="6">
    <source>
        <dbReference type="Proteomes" id="UP000054893"/>
    </source>
</evidence>
<dbReference type="InterPro" id="IPR029065">
    <property type="entry name" value="Enolase_C-like"/>
</dbReference>
<proteinExistence type="predicted"/>
<dbReference type="SFLD" id="SFLDS00001">
    <property type="entry name" value="Enolase"/>
    <property type="match status" value="1"/>
</dbReference>
<dbReference type="PANTHER" id="PTHR13794:SF58">
    <property type="entry name" value="MITOCHONDRIAL ENOLASE SUPERFAMILY MEMBER 1"/>
    <property type="match status" value="1"/>
</dbReference>
<protein>
    <submittedName>
        <fullName evidence="5">Mandelate racemase/muconate lactonizing protein</fullName>
    </submittedName>
</protein>
<dbReference type="InterPro" id="IPR018110">
    <property type="entry name" value="Mandel_Rmase/mucon_lact_enz_CS"/>
</dbReference>
<dbReference type="Gene3D" id="3.20.20.120">
    <property type="entry name" value="Enolase-like C-terminal domain"/>
    <property type="match status" value="1"/>
</dbReference>
<accession>A0A158GDG2</accession>
<gene>
    <name evidence="5" type="ORF">AWB64_02643</name>
</gene>
<keyword evidence="3" id="KW-0460">Magnesium</keyword>
<evidence type="ECO:0000256" key="2">
    <source>
        <dbReference type="ARBA" id="ARBA00022723"/>
    </source>
</evidence>
<dbReference type="AlphaFoldDB" id="A0A158GDG2"/>
<dbReference type="GO" id="GO:0000287">
    <property type="term" value="F:magnesium ion binding"/>
    <property type="evidence" value="ECO:0007669"/>
    <property type="project" value="TreeGrafter"/>
</dbReference>
<dbReference type="PROSITE" id="PS00908">
    <property type="entry name" value="MR_MLE_1"/>
    <property type="match status" value="1"/>
</dbReference>
<organism evidence="5 6">
    <name type="scientific">Caballeronia sordidicola</name>
    <name type="common">Burkholderia sordidicola</name>
    <dbReference type="NCBI Taxonomy" id="196367"/>
    <lineage>
        <taxon>Bacteria</taxon>
        <taxon>Pseudomonadati</taxon>
        <taxon>Pseudomonadota</taxon>
        <taxon>Betaproteobacteria</taxon>
        <taxon>Burkholderiales</taxon>
        <taxon>Burkholderiaceae</taxon>
        <taxon>Caballeronia</taxon>
    </lineage>
</organism>
<evidence type="ECO:0000313" key="5">
    <source>
        <dbReference type="EMBL" id="SAL30164.1"/>
    </source>
</evidence>
<evidence type="ECO:0000259" key="4">
    <source>
        <dbReference type="SMART" id="SM00922"/>
    </source>
</evidence>
<dbReference type="InterPro" id="IPR013342">
    <property type="entry name" value="Mandelate_racemase_C"/>
</dbReference>
<dbReference type="SUPFAM" id="SSF54826">
    <property type="entry name" value="Enolase N-terminal domain-like"/>
    <property type="match status" value="1"/>
</dbReference>
<dbReference type="GO" id="GO:0009063">
    <property type="term" value="P:amino acid catabolic process"/>
    <property type="evidence" value="ECO:0007669"/>
    <property type="project" value="InterPro"/>
</dbReference>
<dbReference type="Proteomes" id="UP000054893">
    <property type="component" value="Unassembled WGS sequence"/>
</dbReference>
<evidence type="ECO:0000256" key="3">
    <source>
        <dbReference type="ARBA" id="ARBA00022842"/>
    </source>
</evidence>
<dbReference type="InterPro" id="IPR036849">
    <property type="entry name" value="Enolase-like_C_sf"/>
</dbReference>
<dbReference type="SUPFAM" id="SSF51604">
    <property type="entry name" value="Enolase C-terminal domain-like"/>
    <property type="match status" value="1"/>
</dbReference>
<dbReference type="RefSeq" id="WP_060819481.1">
    <property type="nucleotide sequence ID" value="NZ_FCOC02000006.1"/>
</dbReference>
<dbReference type="GO" id="GO:0016052">
    <property type="term" value="P:carbohydrate catabolic process"/>
    <property type="evidence" value="ECO:0007669"/>
    <property type="project" value="TreeGrafter"/>
</dbReference>